<keyword evidence="1" id="KW-0496">Mitochondrion</keyword>
<evidence type="ECO:0000313" key="1">
    <source>
        <dbReference type="EMBL" id="KUM45956.1"/>
    </source>
</evidence>
<gene>
    <name evidence="1" type="ORF">ABT39_MTgene2059</name>
</gene>
<dbReference type="EMBL" id="LKAM01000014">
    <property type="protein sequence ID" value="KUM45956.1"/>
    <property type="molecule type" value="Genomic_DNA"/>
</dbReference>
<comment type="caution">
    <text evidence="1">The sequence shown here is derived from an EMBL/GenBank/DDBJ whole genome shotgun (WGS) entry which is preliminary data.</text>
</comment>
<accession>A0A101LV75</accession>
<dbReference type="AlphaFoldDB" id="A0A101LV75"/>
<organism evidence="1">
    <name type="scientific">Picea glauca</name>
    <name type="common">White spruce</name>
    <name type="synonym">Pinus glauca</name>
    <dbReference type="NCBI Taxonomy" id="3330"/>
    <lineage>
        <taxon>Eukaryota</taxon>
        <taxon>Viridiplantae</taxon>
        <taxon>Streptophyta</taxon>
        <taxon>Embryophyta</taxon>
        <taxon>Tracheophyta</taxon>
        <taxon>Spermatophyta</taxon>
        <taxon>Pinopsida</taxon>
        <taxon>Pinidae</taxon>
        <taxon>Conifers I</taxon>
        <taxon>Pinales</taxon>
        <taxon>Pinaceae</taxon>
        <taxon>Picea</taxon>
    </lineage>
</organism>
<proteinExistence type="predicted"/>
<sequence length="87" mass="8797">MPLLLLDQMQPLLMIKSLAFFTRGSSALVSPSRSVSGEPAYDTGSTKSMAACSFAFASTSVGASIVTGVTSSFTSNAGAASMGPVQL</sequence>
<reference evidence="1" key="1">
    <citation type="journal article" date="2015" name="Genome Biol. Evol.">
        <title>Organellar Genomes of White Spruce (Picea glauca): Assembly and Annotation.</title>
        <authorList>
            <person name="Jackman S.D."/>
            <person name="Warren R.L."/>
            <person name="Gibb E.A."/>
            <person name="Vandervalk B.P."/>
            <person name="Mohamadi H."/>
            <person name="Chu J."/>
            <person name="Raymond A."/>
            <person name="Pleasance S."/>
            <person name="Coope R."/>
            <person name="Wildung M.R."/>
            <person name="Ritland C.E."/>
            <person name="Bousquet J."/>
            <person name="Jones S.J."/>
            <person name="Bohlmann J."/>
            <person name="Birol I."/>
        </authorList>
    </citation>
    <scope>NUCLEOTIDE SEQUENCE [LARGE SCALE GENOMIC DNA]</scope>
    <source>
        <tissue evidence="1">Flushing bud</tissue>
    </source>
</reference>
<name>A0A101LV75_PICGL</name>
<geneLocation type="mitochondrion" evidence="1"/>
<protein>
    <submittedName>
        <fullName evidence="1">Uncharacterized protein</fullName>
    </submittedName>
</protein>